<dbReference type="EMBL" id="JACHIE010000005">
    <property type="protein sequence ID" value="MBB6457015.1"/>
    <property type="molecule type" value="Genomic_DNA"/>
</dbReference>
<comment type="cofactor">
    <cofactor evidence="1">
        <name>heme b</name>
        <dbReference type="ChEBI" id="CHEBI:60344"/>
    </cofactor>
</comment>
<keyword evidence="11 13" id="KW-0472">Membrane</keyword>
<comment type="caution">
    <text evidence="15">The sequence shown here is derived from an EMBL/GenBank/DDBJ whole genome shotgun (WGS) entry which is preliminary data.</text>
</comment>
<feature type="transmembrane region" description="Helical" evidence="13">
    <location>
        <begin position="94"/>
        <end position="114"/>
    </location>
</feature>
<evidence type="ECO:0000259" key="14">
    <source>
        <dbReference type="Pfam" id="PF01292"/>
    </source>
</evidence>
<dbReference type="Pfam" id="PF01292">
    <property type="entry name" value="Ni_hydr_CYTB"/>
    <property type="match status" value="1"/>
</dbReference>
<sequence>MKQASAPDQTQQFRHYDALTMFLHWATALLVLFQFALGETWGLPTKPVHHLMVVAHLTAGIVLSVVVFVRLYWRLTGGRRLAFLLSPLDRLCAVAMESVLYGLLVTEAGLGFAWRWGAGQSMSFFGFLIPPPFTRFSSGTLKWVENLHSWNAWLIIALAVGHAGAALFHQFILKDGVLSRMLPERSVNP</sequence>
<dbReference type="GO" id="GO:0005886">
    <property type="term" value="C:plasma membrane"/>
    <property type="evidence" value="ECO:0007669"/>
    <property type="project" value="UniProtKB-SubCell"/>
</dbReference>
<dbReference type="GO" id="GO:0046872">
    <property type="term" value="F:metal ion binding"/>
    <property type="evidence" value="ECO:0007669"/>
    <property type="project" value="UniProtKB-KW"/>
</dbReference>
<evidence type="ECO:0000256" key="1">
    <source>
        <dbReference type="ARBA" id="ARBA00001970"/>
    </source>
</evidence>
<dbReference type="PANTHER" id="PTHR30529">
    <property type="entry name" value="CYTOCHROME B561"/>
    <property type="match status" value="1"/>
</dbReference>
<evidence type="ECO:0000256" key="6">
    <source>
        <dbReference type="ARBA" id="ARBA00022692"/>
    </source>
</evidence>
<dbReference type="InterPro" id="IPR011577">
    <property type="entry name" value="Cyt_b561_bac/Ni-Hgenase"/>
</dbReference>
<dbReference type="SUPFAM" id="SSF81342">
    <property type="entry name" value="Transmembrane di-heme cytochromes"/>
    <property type="match status" value="1"/>
</dbReference>
<evidence type="ECO:0000256" key="5">
    <source>
        <dbReference type="ARBA" id="ARBA00022617"/>
    </source>
</evidence>
<accession>A0A841QF54</accession>
<evidence type="ECO:0000313" key="16">
    <source>
        <dbReference type="Proteomes" id="UP000578000"/>
    </source>
</evidence>
<feature type="transmembrane region" description="Helical" evidence="13">
    <location>
        <begin position="50"/>
        <end position="73"/>
    </location>
</feature>
<keyword evidence="7" id="KW-0479">Metal-binding</keyword>
<dbReference type="Gene3D" id="1.20.950.20">
    <property type="entry name" value="Transmembrane di-heme cytochromes, Chain C"/>
    <property type="match status" value="1"/>
</dbReference>
<proteinExistence type="inferred from homology"/>
<dbReference type="Proteomes" id="UP000578000">
    <property type="component" value="Unassembled WGS sequence"/>
</dbReference>
<feature type="transmembrane region" description="Helical" evidence="13">
    <location>
        <begin position="21"/>
        <end position="38"/>
    </location>
</feature>
<keyword evidence="10" id="KW-0408">Iron</keyword>
<keyword evidence="3" id="KW-0813">Transport</keyword>
<dbReference type="InterPro" id="IPR052168">
    <property type="entry name" value="Cytochrome_b561_oxidase"/>
</dbReference>
<keyword evidence="9 13" id="KW-1133">Transmembrane helix</keyword>
<comment type="similarity">
    <text evidence="12">Belongs to the cytochrome b561 family.</text>
</comment>
<dbReference type="RefSeq" id="WP_166112782.1">
    <property type="nucleotide sequence ID" value="NZ_BAABDB010000040.1"/>
</dbReference>
<evidence type="ECO:0000256" key="11">
    <source>
        <dbReference type="ARBA" id="ARBA00023136"/>
    </source>
</evidence>
<dbReference type="AlphaFoldDB" id="A0A841QF54"/>
<evidence type="ECO:0000256" key="2">
    <source>
        <dbReference type="ARBA" id="ARBA00004651"/>
    </source>
</evidence>
<keyword evidence="5" id="KW-0349">Heme</keyword>
<dbReference type="GO" id="GO:0009055">
    <property type="term" value="F:electron transfer activity"/>
    <property type="evidence" value="ECO:0007669"/>
    <property type="project" value="InterPro"/>
</dbReference>
<organism evidence="15 16">
    <name type="scientific">Acetobacter lovaniensis</name>
    <dbReference type="NCBI Taxonomy" id="104100"/>
    <lineage>
        <taxon>Bacteria</taxon>
        <taxon>Pseudomonadati</taxon>
        <taxon>Pseudomonadota</taxon>
        <taxon>Alphaproteobacteria</taxon>
        <taxon>Acetobacterales</taxon>
        <taxon>Acetobacteraceae</taxon>
        <taxon>Acetobacter</taxon>
    </lineage>
</organism>
<dbReference type="GO" id="GO:0022904">
    <property type="term" value="P:respiratory electron transport chain"/>
    <property type="evidence" value="ECO:0007669"/>
    <property type="project" value="InterPro"/>
</dbReference>
<evidence type="ECO:0000256" key="12">
    <source>
        <dbReference type="ARBA" id="ARBA00037975"/>
    </source>
</evidence>
<comment type="subcellular location">
    <subcellularLocation>
        <location evidence="2">Cell membrane</location>
        <topology evidence="2">Multi-pass membrane protein</topology>
    </subcellularLocation>
</comment>
<evidence type="ECO:0000256" key="7">
    <source>
        <dbReference type="ARBA" id="ARBA00022723"/>
    </source>
</evidence>
<protein>
    <submittedName>
        <fullName evidence="15">Cytochrome b561</fullName>
    </submittedName>
</protein>
<dbReference type="PANTHER" id="PTHR30529:SF1">
    <property type="entry name" value="CYTOCHROME B561 HOMOLOG 2"/>
    <property type="match status" value="1"/>
</dbReference>
<name>A0A841QF54_9PROT</name>
<evidence type="ECO:0000256" key="4">
    <source>
        <dbReference type="ARBA" id="ARBA00022475"/>
    </source>
</evidence>
<evidence type="ECO:0000256" key="13">
    <source>
        <dbReference type="SAM" id="Phobius"/>
    </source>
</evidence>
<keyword evidence="4" id="KW-1003">Cell membrane</keyword>
<keyword evidence="16" id="KW-1185">Reference proteome</keyword>
<dbReference type="GO" id="GO:0020037">
    <property type="term" value="F:heme binding"/>
    <property type="evidence" value="ECO:0007669"/>
    <property type="project" value="TreeGrafter"/>
</dbReference>
<keyword evidence="6 13" id="KW-0812">Transmembrane</keyword>
<evidence type="ECO:0000313" key="15">
    <source>
        <dbReference type="EMBL" id="MBB6457015.1"/>
    </source>
</evidence>
<reference evidence="15 16" key="1">
    <citation type="submission" date="2020-08" db="EMBL/GenBank/DDBJ databases">
        <title>Genomic Encyclopedia of Type Strains, Phase IV (KMG-IV): sequencing the most valuable type-strain genomes for metagenomic binning, comparative biology and taxonomic classification.</title>
        <authorList>
            <person name="Goeker M."/>
        </authorList>
    </citation>
    <scope>NUCLEOTIDE SEQUENCE [LARGE SCALE GENOMIC DNA]</scope>
    <source>
        <strain evidence="15 16">DSM 4491</strain>
    </source>
</reference>
<feature type="transmembrane region" description="Helical" evidence="13">
    <location>
        <begin position="150"/>
        <end position="173"/>
    </location>
</feature>
<dbReference type="InterPro" id="IPR016174">
    <property type="entry name" value="Di-haem_cyt_TM"/>
</dbReference>
<evidence type="ECO:0000256" key="10">
    <source>
        <dbReference type="ARBA" id="ARBA00023004"/>
    </source>
</evidence>
<evidence type="ECO:0000256" key="9">
    <source>
        <dbReference type="ARBA" id="ARBA00022989"/>
    </source>
</evidence>
<feature type="domain" description="Cytochrome b561 bacterial/Ni-hydrogenase" evidence="14">
    <location>
        <begin position="15"/>
        <end position="183"/>
    </location>
</feature>
<evidence type="ECO:0000256" key="8">
    <source>
        <dbReference type="ARBA" id="ARBA00022982"/>
    </source>
</evidence>
<gene>
    <name evidence="15" type="ORF">HNR55_001598</name>
</gene>
<evidence type="ECO:0000256" key="3">
    <source>
        <dbReference type="ARBA" id="ARBA00022448"/>
    </source>
</evidence>
<keyword evidence="8" id="KW-0249">Electron transport</keyword>